<dbReference type="UniPathway" id="UPA00028">
    <property type="reaction ID" value="UER00005"/>
</dbReference>
<dbReference type="GO" id="GO:0004592">
    <property type="term" value="F:pantoate-beta-alanine ligase activity"/>
    <property type="evidence" value="ECO:0007669"/>
    <property type="project" value="UniProtKB-UniRule"/>
</dbReference>
<dbReference type="Gene3D" id="3.40.50.620">
    <property type="entry name" value="HUPs"/>
    <property type="match status" value="1"/>
</dbReference>
<reference evidence="9" key="1">
    <citation type="submission" date="2016-01" db="EMBL/GenBank/DDBJ databases">
        <authorList>
            <person name="Mcilroy J.S."/>
            <person name="Karst M S."/>
            <person name="Albertsen M."/>
        </authorList>
    </citation>
    <scope>NUCLEOTIDE SEQUENCE</scope>
    <source>
        <strain evidence="9">Cfx-K</strain>
    </source>
</reference>
<dbReference type="Pfam" id="PF02569">
    <property type="entry name" value="Pantoate_ligase"/>
    <property type="match status" value="1"/>
</dbReference>
<keyword evidence="8" id="KW-0963">Cytoplasm</keyword>
<dbReference type="PANTHER" id="PTHR21299:SF1">
    <property type="entry name" value="PANTOATE--BETA-ALANINE LIGASE"/>
    <property type="match status" value="1"/>
</dbReference>
<dbReference type="CDD" id="cd00560">
    <property type="entry name" value="PanC"/>
    <property type="match status" value="1"/>
</dbReference>
<evidence type="ECO:0000313" key="9">
    <source>
        <dbReference type="EMBL" id="CUS02227.2"/>
    </source>
</evidence>
<comment type="miscellaneous">
    <text evidence="8">The reaction proceeds by a bi uni uni bi ping pong mechanism.</text>
</comment>
<dbReference type="PANTHER" id="PTHR21299">
    <property type="entry name" value="CYTIDYLATE KINASE/PANTOATE-BETA-ALANINE LIGASE"/>
    <property type="match status" value="1"/>
</dbReference>
<dbReference type="RefSeq" id="WP_095041869.1">
    <property type="nucleotide sequence ID" value="NZ_LN890655.1"/>
</dbReference>
<keyword evidence="6 8" id="KW-0067">ATP-binding</keyword>
<evidence type="ECO:0000256" key="7">
    <source>
        <dbReference type="ARBA" id="ARBA00048258"/>
    </source>
</evidence>
<feature type="active site" description="Proton donor" evidence="8">
    <location>
        <position position="35"/>
    </location>
</feature>
<comment type="catalytic activity">
    <reaction evidence="7 8">
        <text>(R)-pantoate + beta-alanine + ATP = (R)-pantothenate + AMP + diphosphate + H(+)</text>
        <dbReference type="Rhea" id="RHEA:10912"/>
        <dbReference type="ChEBI" id="CHEBI:15378"/>
        <dbReference type="ChEBI" id="CHEBI:15980"/>
        <dbReference type="ChEBI" id="CHEBI:29032"/>
        <dbReference type="ChEBI" id="CHEBI:30616"/>
        <dbReference type="ChEBI" id="CHEBI:33019"/>
        <dbReference type="ChEBI" id="CHEBI:57966"/>
        <dbReference type="ChEBI" id="CHEBI:456215"/>
        <dbReference type="EC" id="6.3.2.1"/>
    </reaction>
</comment>
<organism evidence="9 10">
    <name type="scientific">Candidatus Promineifilum breve</name>
    <dbReference type="NCBI Taxonomy" id="1806508"/>
    <lineage>
        <taxon>Bacteria</taxon>
        <taxon>Bacillati</taxon>
        <taxon>Chloroflexota</taxon>
        <taxon>Ardenticatenia</taxon>
        <taxon>Candidatus Promineifilales</taxon>
        <taxon>Candidatus Promineifilaceae</taxon>
        <taxon>Candidatus Promineifilum</taxon>
    </lineage>
</organism>
<dbReference type="InterPro" id="IPR003721">
    <property type="entry name" value="Pantoate_ligase"/>
</dbReference>
<feature type="binding site" evidence="8">
    <location>
        <begin position="28"/>
        <end position="35"/>
    </location>
    <ligand>
        <name>ATP</name>
        <dbReference type="ChEBI" id="CHEBI:30616"/>
    </ligand>
</feature>
<comment type="similarity">
    <text evidence="2 8">Belongs to the pantothenate synthetase family.</text>
</comment>
<dbReference type="GO" id="GO:0005829">
    <property type="term" value="C:cytosol"/>
    <property type="evidence" value="ECO:0007669"/>
    <property type="project" value="TreeGrafter"/>
</dbReference>
<dbReference type="InterPro" id="IPR042176">
    <property type="entry name" value="Pantoate_ligase_C"/>
</dbReference>
<dbReference type="GO" id="GO:0005524">
    <property type="term" value="F:ATP binding"/>
    <property type="evidence" value="ECO:0007669"/>
    <property type="project" value="UniProtKB-KW"/>
</dbReference>
<feature type="binding site" evidence="8">
    <location>
        <begin position="182"/>
        <end position="185"/>
    </location>
    <ligand>
        <name>ATP</name>
        <dbReference type="ChEBI" id="CHEBI:30616"/>
    </ligand>
</feature>
<dbReference type="Proteomes" id="UP000215027">
    <property type="component" value="Chromosome I"/>
</dbReference>
<evidence type="ECO:0000256" key="2">
    <source>
        <dbReference type="ARBA" id="ARBA00009256"/>
    </source>
</evidence>
<keyword evidence="5 8" id="KW-0547">Nucleotide-binding</keyword>
<dbReference type="KEGG" id="pbf:CFX0092_A0346"/>
<feature type="binding site" evidence="8">
    <location>
        <position position="174"/>
    </location>
    <ligand>
        <name>ATP</name>
        <dbReference type="ChEBI" id="CHEBI:30616"/>
    </ligand>
</feature>
<evidence type="ECO:0000256" key="5">
    <source>
        <dbReference type="ARBA" id="ARBA00022741"/>
    </source>
</evidence>
<dbReference type="FunFam" id="3.40.50.620:FF:000013">
    <property type="entry name" value="Pantothenate synthetase"/>
    <property type="match status" value="1"/>
</dbReference>
<keyword evidence="10" id="KW-1185">Reference proteome</keyword>
<dbReference type="EMBL" id="LN890655">
    <property type="protein sequence ID" value="CUS02227.2"/>
    <property type="molecule type" value="Genomic_DNA"/>
</dbReference>
<dbReference type="AlphaFoldDB" id="A0A170PDW4"/>
<evidence type="ECO:0000256" key="1">
    <source>
        <dbReference type="ARBA" id="ARBA00004990"/>
    </source>
</evidence>
<evidence type="ECO:0000256" key="8">
    <source>
        <dbReference type="HAMAP-Rule" id="MF_00158"/>
    </source>
</evidence>
<feature type="binding site" evidence="8">
    <location>
        <position position="59"/>
    </location>
    <ligand>
        <name>beta-alanine</name>
        <dbReference type="ChEBI" id="CHEBI:57966"/>
    </ligand>
</feature>
<gene>
    <name evidence="8 9" type="primary">panC</name>
    <name evidence="9" type="ORF">CFX0092_A0346</name>
</gene>
<evidence type="ECO:0000256" key="4">
    <source>
        <dbReference type="ARBA" id="ARBA00022655"/>
    </source>
</evidence>
<keyword evidence="4 8" id="KW-0566">Pantothenate biosynthesis</keyword>
<dbReference type="SUPFAM" id="SSF52374">
    <property type="entry name" value="Nucleotidylyl transferase"/>
    <property type="match status" value="1"/>
</dbReference>
<comment type="function">
    <text evidence="8">Catalyzes the condensation of pantoate with beta-alanine in an ATP-dependent reaction via a pantoyl-adenylate intermediate.</text>
</comment>
<dbReference type="HAMAP" id="MF_00158">
    <property type="entry name" value="PanC"/>
    <property type="match status" value="1"/>
</dbReference>
<accession>A0A170PDW4</accession>
<sequence>MRILHTIAEVRDFRRSQGQATLGLVPTMGFLHEGHLALVRQARAENESVAVSIYVNPKQFGPTEDLSRYPRDLARDLALLGEEGVDCVFIPDNEEMYPTDFQSGVVVKEITQPLEGARRPTHFEGVTTVVAKLFNIFQPTRAYFGQKDAQQVAVVRQMVRDLNFGLGIVVGPTVREADGLALSSRNKYLTVEQRATATVLHRALRSAEAHWQSGERDSDALRSTMRQLLEAEPLARVDYVSAADPATLGEYAGLIPPGAGALLSMAVFFDRTRLIDNVLLSGDATT</sequence>
<evidence type="ECO:0000256" key="6">
    <source>
        <dbReference type="ARBA" id="ARBA00022840"/>
    </source>
</evidence>
<evidence type="ECO:0000256" key="3">
    <source>
        <dbReference type="ARBA" id="ARBA00022598"/>
    </source>
</evidence>
<dbReference type="GO" id="GO:0015940">
    <property type="term" value="P:pantothenate biosynthetic process"/>
    <property type="evidence" value="ECO:0007669"/>
    <property type="project" value="UniProtKB-UniRule"/>
</dbReference>
<name>A0A170PDW4_9CHLR</name>
<dbReference type="Gene3D" id="3.30.1300.10">
    <property type="entry name" value="Pantoate-beta-alanine ligase, C-terminal domain"/>
    <property type="match status" value="1"/>
</dbReference>
<dbReference type="OrthoDB" id="9773087at2"/>
<evidence type="ECO:0000313" key="10">
    <source>
        <dbReference type="Proteomes" id="UP000215027"/>
    </source>
</evidence>
<dbReference type="InterPro" id="IPR014729">
    <property type="entry name" value="Rossmann-like_a/b/a_fold"/>
</dbReference>
<dbReference type="NCBIfam" id="TIGR00018">
    <property type="entry name" value="panC"/>
    <property type="match status" value="1"/>
</dbReference>
<protein>
    <recommendedName>
        <fullName evidence="8">Pantothenate synthetase</fullName>
        <shortName evidence="8">PS</shortName>
        <ecNumber evidence="8">6.3.2.1</ecNumber>
    </recommendedName>
    <alternativeName>
        <fullName evidence="8">Pantoate--beta-alanine ligase</fullName>
    </alternativeName>
    <alternativeName>
        <fullName evidence="8">Pantoate-activating enzyme</fullName>
    </alternativeName>
</protein>
<comment type="subcellular location">
    <subcellularLocation>
        <location evidence="8">Cytoplasm</location>
    </subcellularLocation>
</comment>
<feature type="binding site" evidence="8">
    <location>
        <begin position="145"/>
        <end position="148"/>
    </location>
    <ligand>
        <name>ATP</name>
        <dbReference type="ChEBI" id="CHEBI:30616"/>
    </ligand>
</feature>
<comment type="subunit">
    <text evidence="8">Homodimer.</text>
</comment>
<feature type="binding site" evidence="8">
    <location>
        <position position="151"/>
    </location>
    <ligand>
        <name>(R)-pantoate</name>
        <dbReference type="ChEBI" id="CHEBI:15980"/>
    </ligand>
</feature>
<keyword evidence="3 8" id="KW-0436">Ligase</keyword>
<proteinExistence type="inferred from homology"/>
<comment type="pathway">
    <text evidence="1 8">Cofactor biosynthesis; (R)-pantothenate biosynthesis; (R)-pantothenate from (R)-pantoate and beta-alanine: step 1/1.</text>
</comment>
<dbReference type="EC" id="6.3.2.1" evidence="8"/>
<feature type="binding site" evidence="8">
    <location>
        <position position="59"/>
    </location>
    <ligand>
        <name>(R)-pantoate</name>
        <dbReference type="ChEBI" id="CHEBI:15980"/>
    </ligand>
</feature>